<dbReference type="Proteomes" id="UP001154282">
    <property type="component" value="Unassembled WGS sequence"/>
</dbReference>
<comment type="caution">
    <text evidence="1">The sequence shown here is derived from an EMBL/GenBank/DDBJ whole genome shotgun (WGS) entry which is preliminary data.</text>
</comment>
<name>A0AAV0PQB9_9ROSI</name>
<reference evidence="1" key="1">
    <citation type="submission" date="2022-08" db="EMBL/GenBank/DDBJ databases">
        <authorList>
            <person name="Gutierrez-Valencia J."/>
        </authorList>
    </citation>
    <scope>NUCLEOTIDE SEQUENCE</scope>
</reference>
<gene>
    <name evidence="1" type="ORF">LITE_LOCUS39369</name>
</gene>
<dbReference type="AlphaFoldDB" id="A0AAV0PQB9"/>
<accession>A0AAV0PQB9</accession>
<sequence length="36" mass="4153">MAHTETRWNECIAWMDSPPFFLVDQLQLDNVTANTG</sequence>
<keyword evidence="2" id="KW-1185">Reference proteome</keyword>
<evidence type="ECO:0000313" key="1">
    <source>
        <dbReference type="EMBL" id="CAI0472742.1"/>
    </source>
</evidence>
<protein>
    <submittedName>
        <fullName evidence="1">Uncharacterized protein</fullName>
    </submittedName>
</protein>
<dbReference type="EMBL" id="CAMGYJ010000009">
    <property type="protein sequence ID" value="CAI0472742.1"/>
    <property type="molecule type" value="Genomic_DNA"/>
</dbReference>
<organism evidence="1 2">
    <name type="scientific">Linum tenue</name>
    <dbReference type="NCBI Taxonomy" id="586396"/>
    <lineage>
        <taxon>Eukaryota</taxon>
        <taxon>Viridiplantae</taxon>
        <taxon>Streptophyta</taxon>
        <taxon>Embryophyta</taxon>
        <taxon>Tracheophyta</taxon>
        <taxon>Spermatophyta</taxon>
        <taxon>Magnoliopsida</taxon>
        <taxon>eudicotyledons</taxon>
        <taxon>Gunneridae</taxon>
        <taxon>Pentapetalae</taxon>
        <taxon>rosids</taxon>
        <taxon>fabids</taxon>
        <taxon>Malpighiales</taxon>
        <taxon>Linaceae</taxon>
        <taxon>Linum</taxon>
    </lineage>
</organism>
<proteinExistence type="predicted"/>
<evidence type="ECO:0000313" key="2">
    <source>
        <dbReference type="Proteomes" id="UP001154282"/>
    </source>
</evidence>